<evidence type="ECO:0000259" key="3">
    <source>
        <dbReference type="Pfam" id="PF03629"/>
    </source>
</evidence>
<organism evidence="4 5">
    <name type="scientific">Myroides odoratus</name>
    <name type="common">Flavobacterium odoratum</name>
    <dbReference type="NCBI Taxonomy" id="256"/>
    <lineage>
        <taxon>Bacteria</taxon>
        <taxon>Pseudomonadati</taxon>
        <taxon>Bacteroidota</taxon>
        <taxon>Flavobacteriia</taxon>
        <taxon>Flavobacteriales</taxon>
        <taxon>Flavobacteriaceae</taxon>
        <taxon>Myroides</taxon>
    </lineage>
</organism>
<keyword evidence="1" id="KW-0378">Hydrolase</keyword>
<evidence type="ECO:0000313" key="5">
    <source>
        <dbReference type="Proteomes" id="UP000255024"/>
    </source>
</evidence>
<evidence type="ECO:0000313" key="4">
    <source>
        <dbReference type="EMBL" id="STZ28476.1"/>
    </source>
</evidence>
<dbReference type="GO" id="GO:0016788">
    <property type="term" value="F:hydrolase activity, acting on ester bonds"/>
    <property type="evidence" value="ECO:0007669"/>
    <property type="project" value="UniProtKB-ARBA"/>
</dbReference>
<keyword evidence="2" id="KW-0732">Signal</keyword>
<name>A0A378RN81_MYROD</name>
<dbReference type="EMBL" id="UGQL01000001">
    <property type="protein sequence ID" value="STZ28476.1"/>
    <property type="molecule type" value="Genomic_DNA"/>
</dbReference>
<feature type="domain" description="Sialate O-acetylesterase" evidence="3">
    <location>
        <begin position="33"/>
        <end position="268"/>
    </location>
</feature>
<evidence type="ECO:0000256" key="1">
    <source>
        <dbReference type="ARBA" id="ARBA00022801"/>
    </source>
</evidence>
<dbReference type="AlphaFoldDB" id="A0A378RN81"/>
<reference evidence="4 5" key="1">
    <citation type="submission" date="2018-06" db="EMBL/GenBank/DDBJ databases">
        <authorList>
            <consortium name="Pathogen Informatics"/>
            <person name="Doyle S."/>
        </authorList>
    </citation>
    <scope>NUCLEOTIDE SEQUENCE [LARGE SCALE GENOMIC DNA]</scope>
    <source>
        <strain evidence="4 5">NCTC11179</strain>
    </source>
</reference>
<sequence>MRYLYLFITLFFVNISVAQQNVDPCLDASEGYDVILVAGQSNTHYGYPLDVRLDTVHAKVYAIHRQSGMDYRIDKAKPALDFWTKSTDRNSFSVTFSNLYATQVLKNSNRKVLIIPAGYSGSSIANWKKGGNLYTDAIERVNYVLDNIHGSRVVAILWHHGEANVGWAPYQETLDTMITDMRSDIHQQNIQEVPFILGGMVPYWVSRNASREVQQAIIKDTPNRVNNTRYADPAFPTVIDKPNNAFDEIHFDAAGQREMGKRYYNAFVEFKEVKFKVSITRYHEFEYKQDDSKDIPVDKIEVTANKNIQSAVVYNANNTSVLTVDTITNNSFSVEVEALPLSDQAYQLKITDTDNFTHIYRFYR</sequence>
<gene>
    <name evidence="4" type="ORF">NCTC11179_02022</name>
</gene>
<feature type="signal peptide" evidence="2">
    <location>
        <begin position="1"/>
        <end position="18"/>
    </location>
</feature>
<dbReference type="InterPro" id="IPR005181">
    <property type="entry name" value="SASA"/>
</dbReference>
<dbReference type="Pfam" id="PF03629">
    <property type="entry name" value="SASA"/>
    <property type="match status" value="1"/>
</dbReference>
<feature type="chain" id="PRO_5017085975" evidence="2">
    <location>
        <begin position="19"/>
        <end position="364"/>
    </location>
</feature>
<dbReference type="InterPro" id="IPR036514">
    <property type="entry name" value="SGNH_hydro_sf"/>
</dbReference>
<dbReference type="PANTHER" id="PTHR31988:SF19">
    <property type="entry name" value="9-O-ACETYL-N-ACETYLNEURAMINIC ACID DEACETYLASE-RELATED"/>
    <property type="match status" value="1"/>
</dbReference>
<evidence type="ECO:0000256" key="2">
    <source>
        <dbReference type="SAM" id="SignalP"/>
    </source>
</evidence>
<protein>
    <submittedName>
        <fullName evidence="4">Domain of uncharacterized function (DUF303)</fullName>
    </submittedName>
</protein>
<dbReference type="RefSeq" id="WP_115091410.1">
    <property type="nucleotide sequence ID" value="NZ_CP068107.1"/>
</dbReference>
<dbReference type="InterPro" id="IPR052940">
    <property type="entry name" value="Carb_Esterase_6"/>
</dbReference>
<dbReference type="Gene3D" id="3.40.50.1110">
    <property type="entry name" value="SGNH hydrolase"/>
    <property type="match status" value="1"/>
</dbReference>
<dbReference type="PANTHER" id="PTHR31988">
    <property type="entry name" value="ESTERASE, PUTATIVE (DUF303)-RELATED"/>
    <property type="match status" value="1"/>
</dbReference>
<keyword evidence="5" id="KW-1185">Reference proteome</keyword>
<proteinExistence type="predicted"/>
<dbReference type="Proteomes" id="UP000255024">
    <property type="component" value="Unassembled WGS sequence"/>
</dbReference>
<accession>A0A378RN81</accession>
<dbReference type="SUPFAM" id="SSF52266">
    <property type="entry name" value="SGNH hydrolase"/>
    <property type="match status" value="1"/>
</dbReference>